<dbReference type="SMART" id="SM00028">
    <property type="entry name" value="TPR"/>
    <property type="match status" value="3"/>
</dbReference>
<feature type="domain" description="SET" evidence="3">
    <location>
        <begin position="234"/>
        <end position="420"/>
    </location>
</feature>
<dbReference type="SUPFAM" id="SSF48452">
    <property type="entry name" value="TPR-like"/>
    <property type="match status" value="1"/>
</dbReference>
<dbReference type="PANTHER" id="PTHR47643">
    <property type="entry name" value="TPR DOMAIN PROTEIN (AFU_ORTHOLOGUE AFUA_5G12710)"/>
    <property type="match status" value="1"/>
</dbReference>
<dbReference type="Proteomes" id="UP000244005">
    <property type="component" value="Unassembled WGS sequence"/>
</dbReference>
<sequence length="678" mass="77223">MCSTMQLTQDCYLSRLDGRRKIEEALRYLFQDLREVTLEKDSELSQNCKSSPEPESGGDEIKTKSYLSEMEYLRVENLRTAGNDLYAMGDWKGAIEMYSKCISLMERIPEGMERYEWRTQLMLLTYSNRAEAHFRSNFLEDALIDANKALLINPKHVKTLSRKGKILEALEQYELARQCFNAALEEAPRDLPIQRAIARNKVSYQQAYQGQFDLTKYYLDGKNANPPPCCNFVGPVEIRASVAAGGRGLFATRNVRAGDLLMVSNAVVRSPDKETLVTQLSKLCSASRRCLRQVQSLSSELQILSQEDNKIPPMELFRPGGELKLESAADVQLDLVRIHGIVKVNAITVWDSSLESEKTSSGTQEPEASESKYSALWLLPSFMNHSCTPNCVTYNPGRDILFVYACRDISADEELHIAYFDILKDLEARQASTSNWPFFCKCPRCSWECSFPRPLNEVRQKLLTAVQKAKSDCVKCLTAERLRVRKELAGLILTLDKVVESVDLEPMYKNWIRASIMDVYLASSRVLVAVLAYIEPGIRIQVLKILVDAITAVGGGDGICIEIGVLLFEQVQELYGKQSKECQIAETKLMEIFKLFHGKLTRNVFMALVSNYSQCMKLSEDWTVDNTELWDFWRTSVIRFFGSRYYFIILRMLHWILPRKLQHILPPPGSASYFLSIN</sequence>
<dbReference type="PROSITE" id="PS50005">
    <property type="entry name" value="TPR"/>
    <property type="match status" value="1"/>
</dbReference>
<dbReference type="InterPro" id="IPR046341">
    <property type="entry name" value="SET_dom_sf"/>
</dbReference>
<evidence type="ECO:0000313" key="4">
    <source>
        <dbReference type="EMBL" id="PTQ38347.1"/>
    </source>
</evidence>
<dbReference type="InterPro" id="IPR053209">
    <property type="entry name" value="Gramillin-biosynth_MTr"/>
</dbReference>
<name>A0A2R6WWV4_MARPO</name>
<dbReference type="PANTHER" id="PTHR47643:SF2">
    <property type="entry name" value="TPR DOMAIN PROTEIN (AFU_ORTHOLOGUE AFUA_5G12710)"/>
    <property type="match status" value="1"/>
</dbReference>
<protein>
    <recommendedName>
        <fullName evidence="3">SET domain-containing protein</fullName>
    </recommendedName>
</protein>
<gene>
    <name evidence="4" type="ORF">MARPO_0052s0121</name>
</gene>
<feature type="repeat" description="TPR" evidence="1">
    <location>
        <begin position="157"/>
        <end position="190"/>
    </location>
</feature>
<dbReference type="SUPFAM" id="SSF82199">
    <property type="entry name" value="SET domain"/>
    <property type="match status" value="1"/>
</dbReference>
<evidence type="ECO:0000256" key="1">
    <source>
        <dbReference type="PROSITE-ProRule" id="PRU00339"/>
    </source>
</evidence>
<dbReference type="Gene3D" id="2.170.270.10">
    <property type="entry name" value="SET domain"/>
    <property type="match status" value="1"/>
</dbReference>
<dbReference type="OrthoDB" id="1028014at2759"/>
<dbReference type="SMART" id="SM00317">
    <property type="entry name" value="SET"/>
    <property type="match status" value="1"/>
</dbReference>
<dbReference type="OMA" id="MERYEWR"/>
<dbReference type="AlphaFoldDB" id="A0A2R6WWV4"/>
<dbReference type="InterPro" id="IPR011990">
    <property type="entry name" value="TPR-like_helical_dom_sf"/>
</dbReference>
<evidence type="ECO:0000259" key="3">
    <source>
        <dbReference type="PROSITE" id="PS50280"/>
    </source>
</evidence>
<accession>A0A2R6WWV4</accession>
<dbReference type="PROSITE" id="PS50280">
    <property type="entry name" value="SET"/>
    <property type="match status" value="1"/>
</dbReference>
<dbReference type="EMBL" id="KZ772724">
    <property type="protein sequence ID" value="PTQ38347.1"/>
    <property type="molecule type" value="Genomic_DNA"/>
</dbReference>
<dbReference type="Gene3D" id="1.25.40.10">
    <property type="entry name" value="Tetratricopeptide repeat domain"/>
    <property type="match status" value="1"/>
</dbReference>
<organism evidence="4 5">
    <name type="scientific">Marchantia polymorpha</name>
    <name type="common">Common liverwort</name>
    <name type="synonym">Marchantia aquatica</name>
    <dbReference type="NCBI Taxonomy" id="3197"/>
    <lineage>
        <taxon>Eukaryota</taxon>
        <taxon>Viridiplantae</taxon>
        <taxon>Streptophyta</taxon>
        <taxon>Embryophyta</taxon>
        <taxon>Marchantiophyta</taxon>
        <taxon>Marchantiopsida</taxon>
        <taxon>Marchantiidae</taxon>
        <taxon>Marchantiales</taxon>
        <taxon>Marchantiaceae</taxon>
        <taxon>Marchantia</taxon>
    </lineage>
</organism>
<evidence type="ECO:0000256" key="2">
    <source>
        <dbReference type="SAM" id="MobiDB-lite"/>
    </source>
</evidence>
<dbReference type="CDD" id="cd20071">
    <property type="entry name" value="SET_SMYD"/>
    <property type="match status" value="1"/>
</dbReference>
<feature type="region of interest" description="Disordered" evidence="2">
    <location>
        <begin position="41"/>
        <end position="61"/>
    </location>
</feature>
<proteinExistence type="predicted"/>
<dbReference type="InterPro" id="IPR001214">
    <property type="entry name" value="SET_dom"/>
</dbReference>
<evidence type="ECO:0000313" key="5">
    <source>
        <dbReference type="Proteomes" id="UP000244005"/>
    </source>
</evidence>
<dbReference type="InterPro" id="IPR019734">
    <property type="entry name" value="TPR_rpt"/>
</dbReference>
<dbReference type="Pfam" id="PF00856">
    <property type="entry name" value="SET"/>
    <property type="match status" value="1"/>
</dbReference>
<reference evidence="5" key="1">
    <citation type="journal article" date="2017" name="Cell">
        <title>Insights into land plant evolution garnered from the Marchantia polymorpha genome.</title>
        <authorList>
            <person name="Bowman J.L."/>
            <person name="Kohchi T."/>
            <person name="Yamato K.T."/>
            <person name="Jenkins J."/>
            <person name="Shu S."/>
            <person name="Ishizaki K."/>
            <person name="Yamaoka S."/>
            <person name="Nishihama R."/>
            <person name="Nakamura Y."/>
            <person name="Berger F."/>
            <person name="Adam C."/>
            <person name="Aki S.S."/>
            <person name="Althoff F."/>
            <person name="Araki T."/>
            <person name="Arteaga-Vazquez M.A."/>
            <person name="Balasubrmanian S."/>
            <person name="Barry K."/>
            <person name="Bauer D."/>
            <person name="Boehm C.R."/>
            <person name="Briginshaw L."/>
            <person name="Caballero-Perez J."/>
            <person name="Catarino B."/>
            <person name="Chen F."/>
            <person name="Chiyoda S."/>
            <person name="Chovatia M."/>
            <person name="Davies K.M."/>
            <person name="Delmans M."/>
            <person name="Demura T."/>
            <person name="Dierschke T."/>
            <person name="Dolan L."/>
            <person name="Dorantes-Acosta A.E."/>
            <person name="Eklund D.M."/>
            <person name="Florent S.N."/>
            <person name="Flores-Sandoval E."/>
            <person name="Fujiyama A."/>
            <person name="Fukuzawa H."/>
            <person name="Galik B."/>
            <person name="Grimanelli D."/>
            <person name="Grimwood J."/>
            <person name="Grossniklaus U."/>
            <person name="Hamada T."/>
            <person name="Haseloff J."/>
            <person name="Hetherington A.J."/>
            <person name="Higo A."/>
            <person name="Hirakawa Y."/>
            <person name="Hundley H.N."/>
            <person name="Ikeda Y."/>
            <person name="Inoue K."/>
            <person name="Inoue S.I."/>
            <person name="Ishida S."/>
            <person name="Jia Q."/>
            <person name="Kakita M."/>
            <person name="Kanazawa T."/>
            <person name="Kawai Y."/>
            <person name="Kawashima T."/>
            <person name="Kennedy M."/>
            <person name="Kinose K."/>
            <person name="Kinoshita T."/>
            <person name="Kohara Y."/>
            <person name="Koide E."/>
            <person name="Komatsu K."/>
            <person name="Kopischke S."/>
            <person name="Kubo M."/>
            <person name="Kyozuka J."/>
            <person name="Lagercrantz U."/>
            <person name="Lin S.S."/>
            <person name="Lindquist E."/>
            <person name="Lipzen A.M."/>
            <person name="Lu C.W."/>
            <person name="De Luna E."/>
            <person name="Martienssen R.A."/>
            <person name="Minamino N."/>
            <person name="Mizutani M."/>
            <person name="Mizutani M."/>
            <person name="Mochizuki N."/>
            <person name="Monte I."/>
            <person name="Mosher R."/>
            <person name="Nagasaki H."/>
            <person name="Nakagami H."/>
            <person name="Naramoto S."/>
            <person name="Nishitani K."/>
            <person name="Ohtani M."/>
            <person name="Okamoto T."/>
            <person name="Okumura M."/>
            <person name="Phillips J."/>
            <person name="Pollak B."/>
            <person name="Reinders A."/>
            <person name="Rovekamp M."/>
            <person name="Sano R."/>
            <person name="Sawa S."/>
            <person name="Schmid M.W."/>
            <person name="Shirakawa M."/>
            <person name="Solano R."/>
            <person name="Spunde A."/>
            <person name="Suetsugu N."/>
            <person name="Sugano S."/>
            <person name="Sugiyama A."/>
            <person name="Sun R."/>
            <person name="Suzuki Y."/>
            <person name="Takenaka M."/>
            <person name="Takezawa D."/>
            <person name="Tomogane H."/>
            <person name="Tsuzuki M."/>
            <person name="Ueda T."/>
            <person name="Umeda M."/>
            <person name="Ward J.M."/>
            <person name="Watanabe Y."/>
            <person name="Yazaki K."/>
            <person name="Yokoyama R."/>
            <person name="Yoshitake Y."/>
            <person name="Yotsui I."/>
            <person name="Zachgo S."/>
            <person name="Schmutz J."/>
        </authorList>
    </citation>
    <scope>NUCLEOTIDE SEQUENCE [LARGE SCALE GENOMIC DNA]</scope>
    <source>
        <strain evidence="5">Tak-1</strain>
    </source>
</reference>
<keyword evidence="1" id="KW-0802">TPR repeat</keyword>
<keyword evidence="5" id="KW-1185">Reference proteome</keyword>